<organism evidence="2 3">
    <name type="scientific">Nocardia wallacei</name>
    <dbReference type="NCBI Taxonomy" id="480035"/>
    <lineage>
        <taxon>Bacteria</taxon>
        <taxon>Bacillati</taxon>
        <taxon>Actinomycetota</taxon>
        <taxon>Actinomycetes</taxon>
        <taxon>Mycobacteriales</taxon>
        <taxon>Nocardiaceae</taxon>
        <taxon>Nocardia</taxon>
    </lineage>
</organism>
<dbReference type="RefSeq" id="WP_187683051.1">
    <property type="nucleotide sequence ID" value="NZ_AP023396.1"/>
</dbReference>
<keyword evidence="1" id="KW-0472">Membrane</keyword>
<sequence length="103" mass="10707">MNMISRRAAPTPASSATVGFLVLIPALVFIGPVAAALLLRYHHAETAASTALLTATLAATAALLAVAITAFAVAWRSSRARRTAPVRRSNTLTANRIGMGRPL</sequence>
<dbReference type="Proteomes" id="UP000516173">
    <property type="component" value="Chromosome"/>
</dbReference>
<dbReference type="GeneID" id="80348176"/>
<keyword evidence="1" id="KW-1133">Transmembrane helix</keyword>
<gene>
    <name evidence="2" type="ORF">NWFMUON74_36530</name>
</gene>
<evidence type="ECO:0000313" key="3">
    <source>
        <dbReference type="Proteomes" id="UP000516173"/>
    </source>
</evidence>
<dbReference type="AlphaFoldDB" id="A0A7G1KM25"/>
<name>A0A7G1KM25_9NOCA</name>
<feature type="transmembrane region" description="Helical" evidence="1">
    <location>
        <begin position="51"/>
        <end position="75"/>
    </location>
</feature>
<evidence type="ECO:0000256" key="1">
    <source>
        <dbReference type="SAM" id="Phobius"/>
    </source>
</evidence>
<accession>A0A7G1KM25</accession>
<proteinExistence type="predicted"/>
<evidence type="ECO:0000313" key="2">
    <source>
        <dbReference type="EMBL" id="BCK55881.1"/>
    </source>
</evidence>
<keyword evidence="1" id="KW-0812">Transmembrane</keyword>
<reference evidence="2 3" key="1">
    <citation type="submission" date="2020-08" db="EMBL/GenBank/DDBJ databases">
        <title>Genome Sequencing of Nocardia wallacei strain FMUON74 and assembly.</title>
        <authorList>
            <person name="Toyokawa M."/>
            <person name="Uesaka K."/>
        </authorList>
    </citation>
    <scope>NUCLEOTIDE SEQUENCE [LARGE SCALE GENOMIC DNA]</scope>
    <source>
        <strain evidence="2 3">FMUON74</strain>
    </source>
</reference>
<dbReference type="EMBL" id="AP023396">
    <property type="protein sequence ID" value="BCK55881.1"/>
    <property type="molecule type" value="Genomic_DNA"/>
</dbReference>
<dbReference type="KEGG" id="nwl:NWFMUON74_36530"/>
<keyword evidence="3" id="KW-1185">Reference proteome</keyword>
<protein>
    <submittedName>
        <fullName evidence="2">Uncharacterized protein</fullName>
    </submittedName>
</protein>